<keyword evidence="8" id="KW-0732">Signal</keyword>
<keyword evidence="10" id="KW-1185">Reference proteome</keyword>
<dbReference type="SUPFAM" id="SSF56954">
    <property type="entry name" value="Outer membrane efflux proteins (OEP)"/>
    <property type="match status" value="1"/>
</dbReference>
<comment type="subcellular location">
    <subcellularLocation>
        <location evidence="1">Cell outer membrane</location>
    </subcellularLocation>
</comment>
<evidence type="ECO:0000256" key="8">
    <source>
        <dbReference type="SAM" id="SignalP"/>
    </source>
</evidence>
<keyword evidence="4" id="KW-1134">Transmembrane beta strand</keyword>
<dbReference type="GO" id="GO:1990281">
    <property type="term" value="C:efflux pump complex"/>
    <property type="evidence" value="ECO:0007669"/>
    <property type="project" value="TreeGrafter"/>
</dbReference>
<dbReference type="Proteomes" id="UP000610746">
    <property type="component" value="Unassembled WGS sequence"/>
</dbReference>
<gene>
    <name evidence="9" type="ORF">HNQ03_002520</name>
</gene>
<evidence type="ECO:0000256" key="2">
    <source>
        <dbReference type="ARBA" id="ARBA00007613"/>
    </source>
</evidence>
<keyword evidence="6" id="KW-0472">Membrane</keyword>
<keyword evidence="3" id="KW-0813">Transport</keyword>
<dbReference type="InterPro" id="IPR003423">
    <property type="entry name" value="OMP_efflux"/>
</dbReference>
<dbReference type="Gene3D" id="1.20.1600.10">
    <property type="entry name" value="Outer membrane efflux proteins (OEP)"/>
    <property type="match status" value="1"/>
</dbReference>
<keyword evidence="7" id="KW-0998">Cell outer membrane</keyword>
<keyword evidence="5" id="KW-0812">Transmembrane</keyword>
<dbReference type="PANTHER" id="PTHR30026">
    <property type="entry name" value="OUTER MEMBRANE PROTEIN TOLC"/>
    <property type="match status" value="1"/>
</dbReference>
<evidence type="ECO:0000256" key="5">
    <source>
        <dbReference type="ARBA" id="ARBA00022692"/>
    </source>
</evidence>
<evidence type="ECO:0000256" key="4">
    <source>
        <dbReference type="ARBA" id="ARBA00022452"/>
    </source>
</evidence>
<feature type="signal peptide" evidence="8">
    <location>
        <begin position="1"/>
        <end position="22"/>
    </location>
</feature>
<dbReference type="GO" id="GO:0015288">
    <property type="term" value="F:porin activity"/>
    <property type="evidence" value="ECO:0007669"/>
    <property type="project" value="TreeGrafter"/>
</dbReference>
<proteinExistence type="inferred from homology"/>
<evidence type="ECO:0000256" key="6">
    <source>
        <dbReference type="ARBA" id="ARBA00023136"/>
    </source>
</evidence>
<dbReference type="RefSeq" id="WP_173779992.1">
    <property type="nucleotide sequence ID" value="NZ_JABSNO010000021.1"/>
</dbReference>
<evidence type="ECO:0000256" key="3">
    <source>
        <dbReference type="ARBA" id="ARBA00022448"/>
    </source>
</evidence>
<protein>
    <submittedName>
        <fullName evidence="9">Outer membrane protein TolC</fullName>
    </submittedName>
</protein>
<accession>A0A8J8GCH7</accession>
<dbReference type="GO" id="GO:0015562">
    <property type="term" value="F:efflux transmembrane transporter activity"/>
    <property type="evidence" value="ECO:0007669"/>
    <property type="project" value="InterPro"/>
</dbReference>
<dbReference type="GO" id="GO:0009279">
    <property type="term" value="C:cell outer membrane"/>
    <property type="evidence" value="ECO:0007669"/>
    <property type="project" value="UniProtKB-SubCell"/>
</dbReference>
<dbReference type="PANTHER" id="PTHR30026:SF20">
    <property type="entry name" value="OUTER MEMBRANE PROTEIN TOLC"/>
    <property type="match status" value="1"/>
</dbReference>
<evidence type="ECO:0000256" key="7">
    <source>
        <dbReference type="ARBA" id="ARBA00023237"/>
    </source>
</evidence>
<dbReference type="InterPro" id="IPR051906">
    <property type="entry name" value="TolC-like"/>
</dbReference>
<sequence length="436" mass="48343">MKKINKLVFIFSFILNISMLFAQETKKLTIDEAIEMGIKNSKNLKIDAAKISQSTADLLEAKNRQLPDFKLSASYLRLGNANINLEFLNQNSGNSTPVPNSVLLGQANLSLPLYAGGKIKYGIESAKYLVEASKLKSENNRLLIAYNISEAYNNLFKAKQGIKILEENLSVSEKRDATFLKLEKNGLLARNDRLKANIQTSNIELQILEAKNNYAIANINMNLLLGLDENTILDIDENYIDESMELSFADYYWNAALENRKDMQALDMQRKAAALGSKAAKAENLPTIALTGGYIAADVPKILTVYNAVNIGVGINYDLGNLWKKNSSLMKSEAVENELSATNELLSDQVKLDVNKAYQNVVFAKEKTLVFEKISTQSTENYTVVKKKFDNGLATITELLEADAAKIISEINIINAKADATLTYKKLLQSSGILIK</sequence>
<dbReference type="AlphaFoldDB" id="A0A8J8GCH7"/>
<reference evidence="9" key="1">
    <citation type="submission" date="2020-05" db="EMBL/GenBank/DDBJ databases">
        <title>Genomic Encyclopedia of Type Strains, Phase IV (KMG-V): Genome sequencing to study the core and pangenomes of soil and plant-associated prokaryotes.</title>
        <authorList>
            <person name="Whitman W."/>
        </authorList>
    </citation>
    <scope>NUCLEOTIDE SEQUENCE</scope>
    <source>
        <strain evidence="9">16F</strain>
    </source>
</reference>
<evidence type="ECO:0000313" key="9">
    <source>
        <dbReference type="EMBL" id="NRS93430.1"/>
    </source>
</evidence>
<dbReference type="Pfam" id="PF02321">
    <property type="entry name" value="OEP"/>
    <property type="match status" value="2"/>
</dbReference>
<feature type="chain" id="PRO_5035317122" evidence="8">
    <location>
        <begin position="23"/>
        <end position="436"/>
    </location>
</feature>
<comment type="similarity">
    <text evidence="2">Belongs to the outer membrane factor (OMF) (TC 1.B.17) family.</text>
</comment>
<evidence type="ECO:0000256" key="1">
    <source>
        <dbReference type="ARBA" id="ARBA00004442"/>
    </source>
</evidence>
<evidence type="ECO:0000313" key="10">
    <source>
        <dbReference type="Proteomes" id="UP000610746"/>
    </source>
</evidence>
<name>A0A8J8GCH7_9FLAO</name>
<comment type="caution">
    <text evidence="9">The sequence shown here is derived from an EMBL/GenBank/DDBJ whole genome shotgun (WGS) entry which is preliminary data.</text>
</comment>
<organism evidence="9 10">
    <name type="scientific">Frigoriflavimonas asaccharolytica</name>
    <dbReference type="NCBI Taxonomy" id="2735899"/>
    <lineage>
        <taxon>Bacteria</taxon>
        <taxon>Pseudomonadati</taxon>
        <taxon>Bacteroidota</taxon>
        <taxon>Flavobacteriia</taxon>
        <taxon>Flavobacteriales</taxon>
        <taxon>Weeksellaceae</taxon>
        <taxon>Frigoriflavimonas</taxon>
    </lineage>
</organism>
<dbReference type="EMBL" id="JABSNO010000021">
    <property type="protein sequence ID" value="NRS93430.1"/>
    <property type="molecule type" value="Genomic_DNA"/>
</dbReference>